<dbReference type="EMBL" id="AUZY01004169">
    <property type="protein sequence ID" value="EQD64790.1"/>
    <property type="molecule type" value="Genomic_DNA"/>
</dbReference>
<dbReference type="AlphaFoldDB" id="T1CDH4"/>
<accession>T1CDH4</accession>
<gene>
    <name evidence="1" type="ORF">B1B_06589</name>
</gene>
<name>T1CDH4_9ZZZZ</name>
<organism evidence="1">
    <name type="scientific">mine drainage metagenome</name>
    <dbReference type="NCBI Taxonomy" id="410659"/>
    <lineage>
        <taxon>unclassified sequences</taxon>
        <taxon>metagenomes</taxon>
        <taxon>ecological metagenomes</taxon>
    </lineage>
</organism>
<comment type="caution">
    <text evidence="1">The sequence shown here is derived from an EMBL/GenBank/DDBJ whole genome shotgun (WGS) entry which is preliminary data.</text>
</comment>
<dbReference type="Gene3D" id="2.40.160.130">
    <property type="entry name" value="Capsule assembly protein Wzi"/>
    <property type="match status" value="1"/>
</dbReference>
<dbReference type="InterPro" id="IPR038636">
    <property type="entry name" value="Wzi_sf"/>
</dbReference>
<evidence type="ECO:0000313" key="1">
    <source>
        <dbReference type="EMBL" id="EQD64790.1"/>
    </source>
</evidence>
<protein>
    <recommendedName>
        <fullName evidence="2">Porin</fullName>
    </recommendedName>
</protein>
<proteinExistence type="predicted"/>
<reference evidence="1" key="1">
    <citation type="submission" date="2013-08" db="EMBL/GenBank/DDBJ databases">
        <authorList>
            <person name="Mendez C."/>
            <person name="Richter M."/>
            <person name="Ferrer M."/>
            <person name="Sanchez J."/>
        </authorList>
    </citation>
    <scope>NUCLEOTIDE SEQUENCE</scope>
</reference>
<sequence length="204" mass="22143">MGGIMVGIQPVSGWSLGVQRVMIWGGGAAGGESLSEIMQAFINPAKAQSTGFNAGTRVVAKQEASVTSDFIFPGPEPFSVYFEYAANDTSMGRSYLFGKPDISAGIDFAHLGPFDLTYEFNSWSPTWYVHGATNVQTGYQYGITNDYQSIGNWFGDQRVLATASTFADQVGGQSNMLRVGWTPPFGGYLQLRLRELANEAQTEF</sequence>
<feature type="non-terminal residue" evidence="1">
    <location>
        <position position="204"/>
    </location>
</feature>
<evidence type="ECO:0008006" key="2">
    <source>
        <dbReference type="Google" id="ProtNLM"/>
    </source>
</evidence>
<reference evidence="1" key="2">
    <citation type="journal article" date="2014" name="ISME J.">
        <title>Microbial stratification in low pH oxic and suboxic macroscopic growths along an acid mine drainage.</title>
        <authorList>
            <person name="Mendez-Garcia C."/>
            <person name="Mesa V."/>
            <person name="Sprenger R.R."/>
            <person name="Richter M."/>
            <person name="Diez M.S."/>
            <person name="Solano J."/>
            <person name="Bargiela R."/>
            <person name="Golyshina O.V."/>
            <person name="Manteca A."/>
            <person name="Ramos J.L."/>
            <person name="Gallego J.R."/>
            <person name="Llorente I."/>
            <person name="Martins Dos Santos V.A."/>
            <person name="Jensen O.N."/>
            <person name="Pelaez A.I."/>
            <person name="Sanchez J."/>
            <person name="Ferrer M."/>
        </authorList>
    </citation>
    <scope>NUCLEOTIDE SEQUENCE</scope>
</reference>